<gene>
    <name evidence="3" type="ORF">SAMN04490244_102378</name>
</gene>
<sequence length="235" mass="24539">MVTGAGAGIGRGTALHLARRGWRVAALDRDARTVESLVGEVGEILPLVADVSDEGDVRRAVTEVSGWSPELHLLVNNAGIADPLSGPVEALSLDAWNDWIGTNLTGAFLMVKHCVPLLRAGEGAIVNVSSTRAQQSEPDCEAYAASKGGLSALTHALAVSLGPAIRVNAVAPGWIDTTGETLRPEDHAQHPAGRVGQPDDVAAAIRWLADEAAGFVTGQVLTVDGGMTRKMIYRE</sequence>
<dbReference type="PRINTS" id="PR00081">
    <property type="entry name" value="GDHRDH"/>
</dbReference>
<dbReference type="InterPro" id="IPR020904">
    <property type="entry name" value="Sc_DH/Rdtase_CS"/>
</dbReference>
<evidence type="ECO:0000313" key="3">
    <source>
        <dbReference type="EMBL" id="SER74373.1"/>
    </source>
</evidence>
<evidence type="ECO:0000313" key="4">
    <source>
        <dbReference type="Proteomes" id="UP000198885"/>
    </source>
</evidence>
<dbReference type="SUPFAM" id="SSF51735">
    <property type="entry name" value="NAD(P)-binding Rossmann-fold domains"/>
    <property type="match status" value="1"/>
</dbReference>
<dbReference type="AlphaFoldDB" id="A0A1H9RQH1"/>
<evidence type="ECO:0000256" key="2">
    <source>
        <dbReference type="ARBA" id="ARBA00023002"/>
    </source>
</evidence>
<comment type="similarity">
    <text evidence="1">Belongs to the short-chain dehydrogenases/reductases (SDR) family.</text>
</comment>
<dbReference type="InterPro" id="IPR036291">
    <property type="entry name" value="NAD(P)-bd_dom_sf"/>
</dbReference>
<dbReference type="PANTHER" id="PTHR24321">
    <property type="entry name" value="DEHYDROGENASES, SHORT CHAIN"/>
    <property type="match status" value="1"/>
</dbReference>
<dbReference type="FunFam" id="3.40.50.720:FF:000084">
    <property type="entry name" value="Short-chain dehydrogenase reductase"/>
    <property type="match status" value="1"/>
</dbReference>
<name>A0A1H9RQH1_9RHOB</name>
<accession>A0A1H9RQH1</accession>
<keyword evidence="4" id="KW-1185">Reference proteome</keyword>
<dbReference type="Pfam" id="PF13561">
    <property type="entry name" value="adh_short_C2"/>
    <property type="match status" value="1"/>
</dbReference>
<dbReference type="EMBL" id="FOGU01000002">
    <property type="protein sequence ID" value="SER74373.1"/>
    <property type="molecule type" value="Genomic_DNA"/>
</dbReference>
<keyword evidence="2" id="KW-0560">Oxidoreductase</keyword>
<dbReference type="PANTHER" id="PTHR24321:SF8">
    <property type="entry name" value="ESTRADIOL 17-BETA-DEHYDROGENASE 8-RELATED"/>
    <property type="match status" value="1"/>
</dbReference>
<protein>
    <submittedName>
        <fullName evidence="3">NAD(P)-dependent dehydrogenase, short-chain alcohol dehydrogenase family</fullName>
    </submittedName>
</protein>
<dbReference type="STRING" id="641238.SAMN04490244_102378"/>
<dbReference type="PROSITE" id="PS00061">
    <property type="entry name" value="ADH_SHORT"/>
    <property type="match status" value="1"/>
</dbReference>
<dbReference type="InterPro" id="IPR002347">
    <property type="entry name" value="SDR_fam"/>
</dbReference>
<reference evidence="3 4" key="1">
    <citation type="submission" date="2016-10" db="EMBL/GenBank/DDBJ databases">
        <authorList>
            <person name="de Groot N.N."/>
        </authorList>
    </citation>
    <scope>NUCLEOTIDE SEQUENCE [LARGE SCALE GENOMIC DNA]</scope>
    <source>
        <strain evidence="3 4">DSM 23042</strain>
    </source>
</reference>
<dbReference type="Proteomes" id="UP000198885">
    <property type="component" value="Unassembled WGS sequence"/>
</dbReference>
<evidence type="ECO:0000256" key="1">
    <source>
        <dbReference type="ARBA" id="ARBA00006484"/>
    </source>
</evidence>
<dbReference type="GO" id="GO:0016491">
    <property type="term" value="F:oxidoreductase activity"/>
    <property type="evidence" value="ECO:0007669"/>
    <property type="project" value="UniProtKB-KW"/>
</dbReference>
<dbReference type="Gene3D" id="3.40.50.720">
    <property type="entry name" value="NAD(P)-binding Rossmann-like Domain"/>
    <property type="match status" value="1"/>
</dbReference>
<proteinExistence type="inferred from homology"/>
<organism evidence="3 4">
    <name type="scientific">Tranquillimonas rosea</name>
    <dbReference type="NCBI Taxonomy" id="641238"/>
    <lineage>
        <taxon>Bacteria</taxon>
        <taxon>Pseudomonadati</taxon>
        <taxon>Pseudomonadota</taxon>
        <taxon>Alphaproteobacteria</taxon>
        <taxon>Rhodobacterales</taxon>
        <taxon>Roseobacteraceae</taxon>
        <taxon>Tranquillimonas</taxon>
    </lineage>
</organism>
<dbReference type="PRINTS" id="PR00080">
    <property type="entry name" value="SDRFAMILY"/>
</dbReference>